<feature type="domain" description="AB hydrolase-1" evidence="2">
    <location>
        <begin position="15"/>
        <end position="258"/>
    </location>
</feature>
<comment type="caution">
    <text evidence="3">The sequence shown here is derived from an EMBL/GenBank/DDBJ whole genome shotgun (WGS) entry which is preliminary data.</text>
</comment>
<dbReference type="InterPro" id="IPR029058">
    <property type="entry name" value="AB_hydrolase_fold"/>
</dbReference>
<organism evidence="3 4">
    <name type="scientific">Miscanthus lutarioriparius</name>
    <dbReference type="NCBI Taxonomy" id="422564"/>
    <lineage>
        <taxon>Eukaryota</taxon>
        <taxon>Viridiplantae</taxon>
        <taxon>Streptophyta</taxon>
        <taxon>Embryophyta</taxon>
        <taxon>Tracheophyta</taxon>
        <taxon>Spermatophyta</taxon>
        <taxon>Magnoliopsida</taxon>
        <taxon>Liliopsida</taxon>
        <taxon>Poales</taxon>
        <taxon>Poaceae</taxon>
        <taxon>PACMAD clade</taxon>
        <taxon>Panicoideae</taxon>
        <taxon>Andropogonodae</taxon>
        <taxon>Andropogoneae</taxon>
        <taxon>Saccharinae</taxon>
        <taxon>Miscanthus</taxon>
    </lineage>
</organism>
<evidence type="ECO:0000256" key="1">
    <source>
        <dbReference type="ARBA" id="ARBA00022801"/>
    </source>
</evidence>
<dbReference type="GO" id="GO:0080030">
    <property type="term" value="F:methyl indole-3-acetate esterase activity"/>
    <property type="evidence" value="ECO:0007669"/>
    <property type="project" value="TreeGrafter"/>
</dbReference>
<keyword evidence="4" id="KW-1185">Reference proteome</keyword>
<dbReference type="PANTHER" id="PTHR10992">
    <property type="entry name" value="METHYLESTERASE FAMILY MEMBER"/>
    <property type="match status" value="1"/>
</dbReference>
<name>A0A811QR65_9POAL</name>
<dbReference type="Pfam" id="PF12697">
    <property type="entry name" value="Abhydrolase_6"/>
    <property type="match status" value="1"/>
</dbReference>
<sequence length="264" mass="29105">MEASGEVYKANKEHFVLVHGAGHGAWCWFKLACLLRGAGHRVSCIDLAGATGSLVDPDNVRSFDEYEAPLIDFVAALPDGHKVILVGHSAGGLSVTHAMHLFRDKIKQAIFIAATMLPFGYQTEQDIKDGVPDLSEFGDVYDLKFSLGDDCPPTSVALREEHQRAILYQQCSHEDSTLASILLRPWPAALSTARFGHVNDGTESAVNAVPRVYIKTANDHMVKPEQQEAMIRRWPPSEVVAIDTDHSPFFSAPERLFELILRSL</sequence>
<evidence type="ECO:0000313" key="4">
    <source>
        <dbReference type="Proteomes" id="UP000604825"/>
    </source>
</evidence>
<dbReference type="InterPro" id="IPR000073">
    <property type="entry name" value="AB_hydrolase_1"/>
</dbReference>
<protein>
    <recommendedName>
        <fullName evidence="2">AB hydrolase-1 domain-containing protein</fullName>
    </recommendedName>
</protein>
<dbReference type="GO" id="GO:0080032">
    <property type="term" value="F:methyl jasmonate esterase activity"/>
    <property type="evidence" value="ECO:0007669"/>
    <property type="project" value="TreeGrafter"/>
</dbReference>
<gene>
    <name evidence="3" type="ORF">NCGR_LOCUS42130</name>
</gene>
<dbReference type="OrthoDB" id="1263307at2759"/>
<dbReference type="EMBL" id="CAJGYO010000010">
    <property type="protein sequence ID" value="CAD6258662.1"/>
    <property type="molecule type" value="Genomic_DNA"/>
</dbReference>
<dbReference type="Proteomes" id="UP000604825">
    <property type="component" value="Unassembled WGS sequence"/>
</dbReference>
<dbReference type="GO" id="GO:0009696">
    <property type="term" value="P:salicylic acid metabolic process"/>
    <property type="evidence" value="ECO:0007669"/>
    <property type="project" value="TreeGrafter"/>
</dbReference>
<dbReference type="AlphaFoldDB" id="A0A811QR65"/>
<dbReference type="PANTHER" id="PTHR10992:SF1032">
    <property type="entry name" value="METHYLESTERASE 17"/>
    <property type="match status" value="1"/>
</dbReference>
<dbReference type="GO" id="GO:0009694">
    <property type="term" value="P:jasmonic acid metabolic process"/>
    <property type="evidence" value="ECO:0007669"/>
    <property type="project" value="TreeGrafter"/>
</dbReference>
<proteinExistence type="predicted"/>
<reference evidence="3" key="1">
    <citation type="submission" date="2020-10" db="EMBL/GenBank/DDBJ databases">
        <authorList>
            <person name="Han B."/>
            <person name="Lu T."/>
            <person name="Zhao Q."/>
            <person name="Huang X."/>
            <person name="Zhao Y."/>
        </authorList>
    </citation>
    <scope>NUCLEOTIDE SEQUENCE</scope>
</reference>
<dbReference type="GO" id="GO:0080031">
    <property type="term" value="F:methyl salicylate esterase activity"/>
    <property type="evidence" value="ECO:0007669"/>
    <property type="project" value="TreeGrafter"/>
</dbReference>
<keyword evidence="1" id="KW-0378">Hydrolase</keyword>
<dbReference type="Gene3D" id="3.40.50.1820">
    <property type="entry name" value="alpha/beta hydrolase"/>
    <property type="match status" value="1"/>
</dbReference>
<evidence type="ECO:0000313" key="3">
    <source>
        <dbReference type="EMBL" id="CAD6258662.1"/>
    </source>
</evidence>
<evidence type="ECO:0000259" key="2">
    <source>
        <dbReference type="Pfam" id="PF12697"/>
    </source>
</evidence>
<dbReference type="SUPFAM" id="SSF53474">
    <property type="entry name" value="alpha/beta-Hydrolases"/>
    <property type="match status" value="1"/>
</dbReference>
<dbReference type="InterPro" id="IPR045889">
    <property type="entry name" value="MES/HNL"/>
</dbReference>
<accession>A0A811QR65</accession>
<dbReference type="FunFam" id="3.40.50.1820:FF:000025">
    <property type="entry name" value="putative methylesterase 11, chloroplastic"/>
    <property type="match status" value="1"/>
</dbReference>